<dbReference type="InterPro" id="IPR042177">
    <property type="entry name" value="Cell/Rod_1"/>
</dbReference>
<accession>Q5QWE4</accession>
<evidence type="ECO:0000256" key="5">
    <source>
        <dbReference type="PIRNR" id="PIRNR038471"/>
    </source>
</evidence>
<dbReference type="GO" id="GO:0005886">
    <property type="term" value="C:plasma membrane"/>
    <property type="evidence" value="ECO:0007669"/>
    <property type="project" value="TreeGrafter"/>
</dbReference>
<sequence length="285" mass="31548">MKTLFARGPSLLSRLVLALACSFLLIFIDHRLQAMKPVRLFLNSLVAPVQYLAILPEQLLDGVSESLKTTSQLSDENKRLKRAILELQGEQQQLRFLQNENKRLRELLGSDARDSVRRMVAEVIAVASEPFSQQLVINKGTLSGVYEGQPVLDSNGIIGQVQDVGGNTARVLLLSDQSHAISLRSERNDIRVLAQGTGDIGRLELMFIPHSTELKEGDLLMSSGLGGIFPEGYPVATIRQIVRDESLPFAKVIADPVSALDRVRNVLLLWPSDGEQQPIFDEDEE</sequence>
<proteinExistence type="inferred from homology"/>
<evidence type="ECO:0000313" key="9">
    <source>
        <dbReference type="Proteomes" id="UP000001171"/>
    </source>
</evidence>
<evidence type="ECO:0000256" key="4">
    <source>
        <dbReference type="ARBA" id="ARBA00032089"/>
    </source>
</evidence>
<feature type="coiled-coil region" evidence="6">
    <location>
        <begin position="70"/>
        <end position="107"/>
    </location>
</feature>
<dbReference type="InterPro" id="IPR055342">
    <property type="entry name" value="MreC_beta-barrel_core"/>
</dbReference>
<evidence type="ECO:0000313" key="8">
    <source>
        <dbReference type="EMBL" id="AAV81225.1"/>
    </source>
</evidence>
<evidence type="ECO:0000256" key="1">
    <source>
        <dbReference type="ARBA" id="ARBA00009369"/>
    </source>
</evidence>
<keyword evidence="9" id="KW-1185">Reference proteome</keyword>
<dbReference type="eggNOG" id="COG1792">
    <property type="taxonomic scope" value="Bacteria"/>
</dbReference>
<dbReference type="HOGENOM" id="CLU_042663_2_0_6"/>
<evidence type="ECO:0000256" key="6">
    <source>
        <dbReference type="SAM" id="Coils"/>
    </source>
</evidence>
<dbReference type="Gene3D" id="2.40.10.340">
    <property type="entry name" value="Rod shape-determining protein MreC, domain 1"/>
    <property type="match status" value="1"/>
</dbReference>
<dbReference type="GO" id="GO:0008360">
    <property type="term" value="P:regulation of cell shape"/>
    <property type="evidence" value="ECO:0007669"/>
    <property type="project" value="UniProtKB-KW"/>
</dbReference>
<dbReference type="AlphaFoldDB" id="Q5QWE4"/>
<comment type="function">
    <text evidence="5">Involved in formation and maintenance of cell shape.</text>
</comment>
<dbReference type="EMBL" id="AE017340">
    <property type="protein sequence ID" value="AAV81225.1"/>
    <property type="molecule type" value="Genomic_DNA"/>
</dbReference>
<dbReference type="STRING" id="283942.IL0382"/>
<dbReference type="PIRSF" id="PIRSF038471">
    <property type="entry name" value="MreC"/>
    <property type="match status" value="1"/>
</dbReference>
<evidence type="ECO:0000259" key="7">
    <source>
        <dbReference type="Pfam" id="PF04085"/>
    </source>
</evidence>
<dbReference type="Pfam" id="PF04085">
    <property type="entry name" value="MreC"/>
    <property type="match status" value="1"/>
</dbReference>
<dbReference type="NCBIfam" id="TIGR00219">
    <property type="entry name" value="mreC"/>
    <property type="match status" value="1"/>
</dbReference>
<dbReference type="PANTHER" id="PTHR34138:SF1">
    <property type="entry name" value="CELL SHAPE-DETERMINING PROTEIN MREC"/>
    <property type="match status" value="1"/>
</dbReference>
<dbReference type="Gene3D" id="2.40.10.350">
    <property type="entry name" value="Rod shape-determining protein MreC, domain 2"/>
    <property type="match status" value="1"/>
</dbReference>
<dbReference type="GeneID" id="41335534"/>
<name>Q5QWE4_IDILO</name>
<dbReference type="Proteomes" id="UP000001171">
    <property type="component" value="Chromosome"/>
</dbReference>
<dbReference type="RefSeq" id="WP_011233643.1">
    <property type="nucleotide sequence ID" value="NC_006512.1"/>
</dbReference>
<protein>
    <recommendedName>
        <fullName evidence="2 5">Cell shape-determining protein MreC</fullName>
    </recommendedName>
    <alternativeName>
        <fullName evidence="4 5">Cell shape protein MreC</fullName>
    </alternativeName>
</protein>
<gene>
    <name evidence="8" type="primary">mreC</name>
    <name evidence="8" type="ordered locus">IL0382</name>
</gene>
<dbReference type="InterPro" id="IPR042175">
    <property type="entry name" value="Cell/Rod_MreC_2"/>
</dbReference>
<keyword evidence="3 5" id="KW-0133">Cell shape</keyword>
<dbReference type="KEGG" id="ilo:IL0382"/>
<reference evidence="8 9" key="1">
    <citation type="journal article" date="2004" name="Proc. Natl. Acad. Sci. U.S.A.">
        <title>Genome sequence of the deep-sea gamma-proteobacterium Idiomarina loihiensis reveals amino acid fermentation as a source of carbon and energy.</title>
        <authorList>
            <person name="Hou S."/>
            <person name="Saw J.H."/>
            <person name="Lee K.S."/>
            <person name="Freitas T.A."/>
            <person name="Belisle C."/>
            <person name="Kawarabayasi Y."/>
            <person name="Donachie S.P."/>
            <person name="Pikina A."/>
            <person name="Galperin M.Y."/>
            <person name="Koonin E.V."/>
            <person name="Makarova K.S."/>
            <person name="Omelchenko M.V."/>
            <person name="Sorokin A."/>
            <person name="Wolf Y.I."/>
            <person name="Li Q.X."/>
            <person name="Keum Y.S."/>
            <person name="Campbell S."/>
            <person name="Denery J."/>
            <person name="Aizawa S."/>
            <person name="Shibata S."/>
            <person name="Malahoff A."/>
            <person name="Alam M."/>
        </authorList>
    </citation>
    <scope>NUCLEOTIDE SEQUENCE [LARGE SCALE GENOMIC DNA]</scope>
    <source>
        <strain evidence="9">ATCC BAA-735 / DSM 15497 / L2-TR</strain>
    </source>
</reference>
<feature type="domain" description="Rod shape-determining protein MreC beta-barrel core" evidence="7">
    <location>
        <begin position="123"/>
        <end position="270"/>
    </location>
</feature>
<evidence type="ECO:0000256" key="2">
    <source>
        <dbReference type="ARBA" id="ARBA00013855"/>
    </source>
</evidence>
<dbReference type="OrthoDB" id="9808025at2"/>
<evidence type="ECO:0000256" key="3">
    <source>
        <dbReference type="ARBA" id="ARBA00022960"/>
    </source>
</evidence>
<keyword evidence="6" id="KW-0175">Coiled coil</keyword>
<comment type="similarity">
    <text evidence="1 5">Belongs to the MreC family.</text>
</comment>
<dbReference type="PANTHER" id="PTHR34138">
    <property type="entry name" value="CELL SHAPE-DETERMINING PROTEIN MREC"/>
    <property type="match status" value="1"/>
</dbReference>
<dbReference type="InterPro" id="IPR007221">
    <property type="entry name" value="MreC"/>
</dbReference>
<organism evidence="8 9">
    <name type="scientific">Idiomarina loihiensis (strain ATCC BAA-735 / DSM 15497 / L2-TR)</name>
    <dbReference type="NCBI Taxonomy" id="283942"/>
    <lineage>
        <taxon>Bacteria</taxon>
        <taxon>Pseudomonadati</taxon>
        <taxon>Pseudomonadota</taxon>
        <taxon>Gammaproteobacteria</taxon>
        <taxon>Alteromonadales</taxon>
        <taxon>Idiomarinaceae</taxon>
        <taxon>Idiomarina</taxon>
    </lineage>
</organism>